<organism evidence="1 2">
    <name type="scientific">Prauserella muralis</name>
    <dbReference type="NCBI Taxonomy" id="588067"/>
    <lineage>
        <taxon>Bacteria</taxon>
        <taxon>Bacillati</taxon>
        <taxon>Actinomycetota</taxon>
        <taxon>Actinomycetes</taxon>
        <taxon>Pseudonocardiales</taxon>
        <taxon>Pseudonocardiaceae</taxon>
        <taxon>Prauserella</taxon>
    </lineage>
</organism>
<proteinExistence type="predicted"/>
<reference evidence="1 2" key="1">
    <citation type="submission" date="2016-07" db="EMBL/GenBank/DDBJ databases">
        <title>Draft genome sequence of Prauserella muralis DSM 45305, isolated from a mould-covered wall in an indoor environment.</title>
        <authorList>
            <person name="Ruckert C."/>
            <person name="Albersmeier A."/>
            <person name="Jiang C.-L."/>
            <person name="Jiang Y."/>
            <person name="Kalinowski J."/>
            <person name="Schneider O."/>
            <person name="Winkler A."/>
            <person name="Zotchev S.B."/>
        </authorList>
    </citation>
    <scope>NUCLEOTIDE SEQUENCE [LARGE SCALE GENOMIC DNA]</scope>
    <source>
        <strain evidence="1 2">DSM 45305</strain>
    </source>
</reference>
<sequence>MAHAERAATSRCGLHAFGEHESVAGLTVPTAEPPPCRPRPAPGLAIGALYHAPEPGAAPFGSDGDTVAAGRLLPTARWSSTGTGIRLSEPL</sequence>
<comment type="caution">
    <text evidence="1">The sequence shown here is derived from an EMBL/GenBank/DDBJ whole genome shotgun (WGS) entry which is preliminary data.</text>
</comment>
<keyword evidence="2" id="KW-1185">Reference proteome</keyword>
<dbReference type="OrthoDB" id="5297413at2"/>
<accession>A0A2V4AGB2</accession>
<dbReference type="Proteomes" id="UP000249915">
    <property type="component" value="Unassembled WGS sequence"/>
</dbReference>
<dbReference type="AlphaFoldDB" id="A0A2V4AGB2"/>
<evidence type="ECO:0000313" key="1">
    <source>
        <dbReference type="EMBL" id="PXY18972.1"/>
    </source>
</evidence>
<name>A0A2V4AGB2_9PSEU</name>
<gene>
    <name evidence="1" type="ORF">BAY60_29560</name>
</gene>
<protein>
    <submittedName>
        <fullName evidence="1">Uncharacterized protein</fullName>
    </submittedName>
</protein>
<dbReference type="RefSeq" id="WP_112284902.1">
    <property type="nucleotide sequence ID" value="NZ_MASW01000007.1"/>
</dbReference>
<evidence type="ECO:0000313" key="2">
    <source>
        <dbReference type="Proteomes" id="UP000249915"/>
    </source>
</evidence>
<dbReference type="EMBL" id="MASW01000007">
    <property type="protein sequence ID" value="PXY18972.1"/>
    <property type="molecule type" value="Genomic_DNA"/>
</dbReference>